<evidence type="ECO:0008006" key="3">
    <source>
        <dbReference type="Google" id="ProtNLM"/>
    </source>
</evidence>
<comment type="caution">
    <text evidence="1">The sequence shown here is derived from an EMBL/GenBank/DDBJ whole genome shotgun (WGS) entry which is preliminary data.</text>
</comment>
<dbReference type="PRINTS" id="PR01545">
    <property type="entry name" value="THEMAYE10DUF"/>
</dbReference>
<proteinExistence type="predicted"/>
<dbReference type="PROSITE" id="PS51257">
    <property type="entry name" value="PROKAR_LIPOPROTEIN"/>
    <property type="match status" value="1"/>
</dbReference>
<name>A0ABW5EG35_9GAMM</name>
<organism evidence="1 2">
    <name type="scientific">Microbulbifer halophilus</name>
    <dbReference type="NCBI Taxonomy" id="453963"/>
    <lineage>
        <taxon>Bacteria</taxon>
        <taxon>Pseudomonadati</taxon>
        <taxon>Pseudomonadota</taxon>
        <taxon>Gammaproteobacteria</taxon>
        <taxon>Cellvibrionales</taxon>
        <taxon>Microbulbiferaceae</taxon>
        <taxon>Microbulbifer</taxon>
    </lineage>
</organism>
<keyword evidence="2" id="KW-1185">Reference proteome</keyword>
<dbReference type="Proteomes" id="UP001597425">
    <property type="component" value="Unassembled WGS sequence"/>
</dbReference>
<dbReference type="EMBL" id="JBHUJD010000019">
    <property type="protein sequence ID" value="MFD2311580.1"/>
    <property type="molecule type" value="Genomic_DNA"/>
</dbReference>
<dbReference type="InterPro" id="IPR017853">
    <property type="entry name" value="GH"/>
</dbReference>
<dbReference type="SUPFAM" id="SSF51445">
    <property type="entry name" value="(Trans)glycosidases"/>
    <property type="match status" value="1"/>
</dbReference>
<evidence type="ECO:0000313" key="2">
    <source>
        <dbReference type="Proteomes" id="UP001597425"/>
    </source>
</evidence>
<dbReference type="PANTHER" id="PTHR35882">
    <property type="entry name" value="PELA"/>
    <property type="match status" value="1"/>
</dbReference>
<dbReference type="InterPro" id="IPR013785">
    <property type="entry name" value="Aldolase_TIM"/>
</dbReference>
<dbReference type="Gene3D" id="3.20.20.70">
    <property type="entry name" value="Aldolase class I"/>
    <property type="match status" value="2"/>
</dbReference>
<dbReference type="InterPro" id="IPR016062">
    <property type="entry name" value="TM1410-rel"/>
</dbReference>
<reference evidence="2" key="1">
    <citation type="journal article" date="2019" name="Int. J. Syst. Evol. Microbiol.">
        <title>The Global Catalogue of Microorganisms (GCM) 10K type strain sequencing project: providing services to taxonomists for standard genome sequencing and annotation.</title>
        <authorList>
            <consortium name="The Broad Institute Genomics Platform"/>
            <consortium name="The Broad Institute Genome Sequencing Center for Infectious Disease"/>
            <person name="Wu L."/>
            <person name="Ma J."/>
        </authorList>
    </citation>
    <scope>NUCLEOTIDE SEQUENCE [LARGE SCALE GENOMIC DNA]</scope>
    <source>
        <strain evidence="2">KCTC 12848</strain>
    </source>
</reference>
<dbReference type="PANTHER" id="PTHR35882:SF1">
    <property type="match status" value="1"/>
</dbReference>
<gene>
    <name evidence="1" type="ORF">ACFSKX_14220</name>
</gene>
<sequence length="326" mass="36746">MKRFYTFLVLPLLLQGCDFDDVPNFLPEEGTTNYRQEMRDFVADIGGYGRGLDSNFIVVAHGGVELLSSSGTTNGSPDTSYINSLNGVGQDALFYGFDGIDQPTSTSRRERLGSFLDMALEKNATVMVTDFVFSEHKVDDSYALNQDAGYISFAADQTLLDNIPEYPENPFNWNRRDIEGLFEADNFLRLTNTGSYSTRQDLVDAVSDTDYDLVVLDPFFDGEAYTGEQIRQMRFKASGGERLLVAAVNIGEAESDRFYWQSHWVSNPPEWLGDEIPDSGGHYEVNYWRQGWQEIIYGDEDSYVFRVVDGGFDGVYLMGVDAYDSF</sequence>
<accession>A0ABW5EG35</accession>
<protein>
    <recommendedName>
        <fullName evidence="3">Glycoside-hydrolase family GH114 TIM-barrel domain-containing protein</fullName>
    </recommendedName>
</protein>
<evidence type="ECO:0000313" key="1">
    <source>
        <dbReference type="EMBL" id="MFD2311580.1"/>
    </source>
</evidence>
<dbReference type="RefSeq" id="WP_265723225.1">
    <property type="nucleotide sequence ID" value="NZ_JAPIVK010000042.1"/>
</dbReference>